<proteinExistence type="predicted"/>
<keyword evidence="3" id="KW-1185">Reference proteome</keyword>
<gene>
    <name evidence="2" type="ORF">C2G38_2091161</name>
    <name evidence="1" type="ORF">C2G38_2099576</name>
</gene>
<evidence type="ECO:0000313" key="1">
    <source>
        <dbReference type="EMBL" id="RIB12972.1"/>
    </source>
</evidence>
<dbReference type="AlphaFoldDB" id="A0A397V604"/>
<dbReference type="Proteomes" id="UP000266673">
    <property type="component" value="Unassembled WGS sequence"/>
</dbReference>
<evidence type="ECO:0000313" key="2">
    <source>
        <dbReference type="EMBL" id="RIB16349.1"/>
    </source>
</evidence>
<evidence type="ECO:0000313" key="3">
    <source>
        <dbReference type="Proteomes" id="UP000266673"/>
    </source>
</evidence>
<protein>
    <submittedName>
        <fullName evidence="2">Uncharacterized protein</fullName>
    </submittedName>
</protein>
<organism evidence="2 3">
    <name type="scientific">Gigaspora rosea</name>
    <dbReference type="NCBI Taxonomy" id="44941"/>
    <lineage>
        <taxon>Eukaryota</taxon>
        <taxon>Fungi</taxon>
        <taxon>Fungi incertae sedis</taxon>
        <taxon>Mucoromycota</taxon>
        <taxon>Glomeromycotina</taxon>
        <taxon>Glomeromycetes</taxon>
        <taxon>Diversisporales</taxon>
        <taxon>Gigasporaceae</taxon>
        <taxon>Gigaspora</taxon>
    </lineage>
</organism>
<dbReference type="EMBL" id="QKWP01000972">
    <property type="protein sequence ID" value="RIB12972.1"/>
    <property type="molecule type" value="Genomic_DNA"/>
</dbReference>
<name>A0A397V604_9GLOM</name>
<reference evidence="2 3" key="1">
    <citation type="submission" date="2018-06" db="EMBL/GenBank/DDBJ databases">
        <title>Comparative genomics reveals the genomic features of Rhizophagus irregularis, R. cerebriforme, R. diaphanum and Gigaspora rosea, and their symbiotic lifestyle signature.</title>
        <authorList>
            <person name="Morin E."/>
            <person name="San Clemente H."/>
            <person name="Chen E.C.H."/>
            <person name="De La Providencia I."/>
            <person name="Hainaut M."/>
            <person name="Kuo A."/>
            <person name="Kohler A."/>
            <person name="Murat C."/>
            <person name="Tang N."/>
            <person name="Roy S."/>
            <person name="Loubradou J."/>
            <person name="Henrissat B."/>
            <person name="Grigoriev I.V."/>
            <person name="Corradi N."/>
            <person name="Roux C."/>
            <person name="Martin F.M."/>
        </authorList>
    </citation>
    <scope>NUCLEOTIDE SEQUENCE [LARGE SCALE GENOMIC DNA]</scope>
    <source>
        <strain evidence="2 3">DAOM 194757</strain>
    </source>
</reference>
<sequence>MKNLITALIHIANVAKKGSKVHIISNNKNFCHKATEITCTLPYIHYLTRTTNNWPSWLTWATLTARKNIVCTFEYQKQTYNTPNIPTYVLATEINHDAIRYDTYQIKWLNDPVEHRTRRFIRHIQNAANIAQWCSQIRVQIWDQLREDADWSTFYAYINYKCTPTKRETNPKYSKLKAFKIKLLLEELPTMDVLHVRDPVKYSNPTCLRCAEAIETCYHILTCPENTTSLRHLLTNVIAKILKKHQTYSEAKTTQITRILTNNISISDPQNPTINRVTLGILPSLATKEINRIAAVKGKIQTYIPQLILHHIAKEIHEKIWKPRCEYKYTNNTRSEQEDDNREIPIKQSTAQMISQNHHPQTSENNKLLKIDKWSRLFTIYNTSPQYINHFI</sequence>
<feature type="non-terminal residue" evidence="2">
    <location>
        <position position="392"/>
    </location>
</feature>
<comment type="caution">
    <text evidence="2">The sequence shown here is derived from an EMBL/GenBank/DDBJ whole genome shotgun (WGS) entry which is preliminary data.</text>
</comment>
<dbReference type="EMBL" id="QKWP01000683">
    <property type="protein sequence ID" value="RIB16349.1"/>
    <property type="molecule type" value="Genomic_DNA"/>
</dbReference>
<accession>A0A397V604</accession>
<dbReference type="OrthoDB" id="2430774at2759"/>